<evidence type="ECO:0000256" key="1">
    <source>
        <dbReference type="SAM" id="Phobius"/>
    </source>
</evidence>
<organism evidence="2 3">
    <name type="scientific">Shouchella hunanensis</name>
    <dbReference type="NCBI Taxonomy" id="766894"/>
    <lineage>
        <taxon>Bacteria</taxon>
        <taxon>Bacillati</taxon>
        <taxon>Bacillota</taxon>
        <taxon>Bacilli</taxon>
        <taxon>Bacillales</taxon>
        <taxon>Bacillaceae</taxon>
        <taxon>Shouchella</taxon>
    </lineage>
</organism>
<dbReference type="EMBL" id="CP117834">
    <property type="protein sequence ID" value="WDF02075.1"/>
    <property type="molecule type" value="Genomic_DNA"/>
</dbReference>
<proteinExistence type="predicted"/>
<gene>
    <name evidence="2" type="ORF">PQ477_11125</name>
</gene>
<reference evidence="2 3" key="1">
    <citation type="submission" date="2023-02" db="EMBL/GenBank/DDBJ databases">
        <authorList>
            <person name="Liu G."/>
        </authorList>
    </citation>
    <scope>NUCLEOTIDE SEQUENCE [LARGE SCALE GENOMIC DNA]</scope>
    <source>
        <strain evidence="2 3">DSM 23008</strain>
    </source>
</reference>
<dbReference type="Proteomes" id="UP001215143">
    <property type="component" value="Chromosome"/>
</dbReference>
<dbReference type="NCBIfam" id="NF041635">
    <property type="entry name" value="STM3941_fam"/>
    <property type="match status" value="1"/>
</dbReference>
<accession>A0ABY7VZC7</accession>
<feature type="transmembrane region" description="Helical" evidence="1">
    <location>
        <begin position="44"/>
        <end position="62"/>
    </location>
</feature>
<evidence type="ECO:0000313" key="2">
    <source>
        <dbReference type="EMBL" id="WDF02075.1"/>
    </source>
</evidence>
<keyword evidence="1" id="KW-0812">Transmembrane</keyword>
<protein>
    <submittedName>
        <fullName evidence="2">Uncharacterized protein</fullName>
    </submittedName>
</protein>
<keyword evidence="3" id="KW-1185">Reference proteome</keyword>
<feature type="transmembrane region" description="Helical" evidence="1">
    <location>
        <begin position="18"/>
        <end position="38"/>
    </location>
</feature>
<name>A0ABY7VZC7_9BACI</name>
<dbReference type="RefSeq" id="WP_274271817.1">
    <property type="nucleotide sequence ID" value="NZ_CP117834.1"/>
</dbReference>
<keyword evidence="1" id="KW-0472">Membrane</keyword>
<evidence type="ECO:0000313" key="3">
    <source>
        <dbReference type="Proteomes" id="UP001215143"/>
    </source>
</evidence>
<dbReference type="InterPro" id="IPR048136">
    <property type="entry name" value="STM3941-like"/>
</dbReference>
<keyword evidence="1" id="KW-1133">Transmembrane helix</keyword>
<sequence length="170" mass="19352">MRNSDALITVYPSKKRMALIAVGGMVFVLIGSVFVMQVGLVVKLIGTSCAIFFGSCTVYALIRLCSLKESCRIDQNGLYENASAASAGYIKWEEVKEVAIYHYAGQRYLGIELFDVKGFIRRQSLLKRLMLTINLWMPWLRTPINVPEKLVSVSLEEIQREVYRYLKEND</sequence>